<evidence type="ECO:0000313" key="3">
    <source>
        <dbReference type="EMBL" id="PWK15034.1"/>
    </source>
</evidence>
<dbReference type="AlphaFoldDB" id="A0A316DFT9"/>
<keyword evidence="1" id="KW-0175">Coiled coil</keyword>
<dbReference type="Proteomes" id="UP000245634">
    <property type="component" value="Unassembled WGS sequence"/>
</dbReference>
<dbReference type="Gene3D" id="1.20.5.1230">
    <property type="entry name" value="Apolipoprotein A-I"/>
    <property type="match status" value="1"/>
</dbReference>
<dbReference type="EMBL" id="QGGL01000004">
    <property type="protein sequence ID" value="PWK15034.1"/>
    <property type="molecule type" value="Genomic_DNA"/>
</dbReference>
<keyword evidence="2" id="KW-0812">Transmembrane</keyword>
<feature type="transmembrane region" description="Helical" evidence="2">
    <location>
        <begin position="327"/>
        <end position="348"/>
    </location>
</feature>
<proteinExistence type="predicted"/>
<feature type="transmembrane region" description="Helical" evidence="2">
    <location>
        <begin position="363"/>
        <end position="381"/>
    </location>
</feature>
<organism evidence="3 4">
    <name type="scientific">Tumebacillus permanentifrigoris</name>
    <dbReference type="NCBI Taxonomy" id="378543"/>
    <lineage>
        <taxon>Bacteria</taxon>
        <taxon>Bacillati</taxon>
        <taxon>Bacillota</taxon>
        <taxon>Bacilli</taxon>
        <taxon>Bacillales</taxon>
        <taxon>Alicyclobacillaceae</taxon>
        <taxon>Tumebacillus</taxon>
    </lineage>
</organism>
<dbReference type="SUPFAM" id="SSF58113">
    <property type="entry name" value="Apolipoprotein A-I"/>
    <property type="match status" value="1"/>
</dbReference>
<evidence type="ECO:0000256" key="1">
    <source>
        <dbReference type="SAM" id="Coils"/>
    </source>
</evidence>
<keyword evidence="2" id="KW-0472">Membrane</keyword>
<sequence>MQQMIDRVYGHPVNASIVNMLNELDQIKERRHYDDIPADEYIQHAEYVLKYIQNKLACVDPLLVSITTLNTIDQLISQIQSQINNFVSTANVGHLHNIDTQLISILQQQSGIFTPQNLEDLTSLKEAITGFKRSFGQHISHASKQVESLTEKADQSLQGITKQVSELKKQTEDTVSNFLADVDTLKEEYTRGREQFVADLTTSEQKLRDQLEEIDQETREKITNWDENLSALKNQINELVESQMEVFAATLETSATAMQDSTENGIKAFEERVTTLIDTEKNKLDELWKHLEKKKSEVEELAGSVSITSMAGFYKGIADREKSSENLWKWISTIVFVLLIGVTSYNAYSNTDDFTWAKFAPKIPVSIAFGSFLAFCLRQLTVHRKHERYNRQTQLELSALEPYITTLGPEVSKDIKSKLAEKLFGRADQMMGVSSADDKPEIMSQEAMLNLLDKVGTIVKGK</sequence>
<protein>
    <submittedName>
        <fullName evidence="3">Uncharacterized protein</fullName>
    </submittedName>
</protein>
<feature type="coiled-coil region" evidence="1">
    <location>
        <begin position="168"/>
        <end position="242"/>
    </location>
</feature>
<evidence type="ECO:0000313" key="4">
    <source>
        <dbReference type="Proteomes" id="UP000245634"/>
    </source>
</evidence>
<comment type="caution">
    <text evidence="3">The sequence shown here is derived from an EMBL/GenBank/DDBJ whole genome shotgun (WGS) entry which is preliminary data.</text>
</comment>
<dbReference type="RefSeq" id="WP_109687530.1">
    <property type="nucleotide sequence ID" value="NZ_QGGL01000004.1"/>
</dbReference>
<dbReference type="OrthoDB" id="2414209at2"/>
<reference evidence="3 4" key="1">
    <citation type="submission" date="2018-05" db="EMBL/GenBank/DDBJ databases">
        <title>Genomic Encyclopedia of Type Strains, Phase IV (KMG-IV): sequencing the most valuable type-strain genomes for metagenomic binning, comparative biology and taxonomic classification.</title>
        <authorList>
            <person name="Goeker M."/>
        </authorList>
    </citation>
    <scope>NUCLEOTIDE SEQUENCE [LARGE SCALE GENOMIC DNA]</scope>
    <source>
        <strain evidence="3 4">DSM 18773</strain>
    </source>
</reference>
<keyword evidence="4" id="KW-1185">Reference proteome</keyword>
<accession>A0A316DFT9</accession>
<keyword evidence="2" id="KW-1133">Transmembrane helix</keyword>
<name>A0A316DFT9_9BACL</name>
<gene>
    <name evidence="3" type="ORF">C7459_104240</name>
</gene>
<evidence type="ECO:0000256" key="2">
    <source>
        <dbReference type="SAM" id="Phobius"/>
    </source>
</evidence>